<feature type="compositionally biased region" description="Basic and acidic residues" evidence="1">
    <location>
        <begin position="151"/>
        <end position="163"/>
    </location>
</feature>
<gene>
    <name evidence="2" type="primary">Spata48</name>
</gene>
<feature type="region of interest" description="Disordered" evidence="1">
    <location>
        <begin position="120"/>
        <end position="163"/>
    </location>
</feature>
<feature type="region of interest" description="Disordered" evidence="1">
    <location>
        <begin position="378"/>
        <end position="397"/>
    </location>
</feature>
<accession>A0A6F9DTQ2</accession>
<dbReference type="Pfam" id="PF15073">
    <property type="entry name" value="SPATA48"/>
    <property type="match status" value="1"/>
</dbReference>
<dbReference type="AlphaFoldDB" id="A0A6F9DTQ2"/>
<protein>
    <submittedName>
        <fullName evidence="2">Uncharacterized protein C7orf72-like</fullName>
    </submittedName>
</protein>
<dbReference type="EMBL" id="LR790657">
    <property type="protein sequence ID" value="CAB3266519.1"/>
    <property type="molecule type" value="mRNA"/>
</dbReference>
<sequence length="419" mass="47339">MAETSAHPRPEMGTIMKTDANARGNFAEEIEFHRSLRHTKFPTIKGPEGNYDYPSFQGRLKDSPAFIKWNIHAQAPHMGYSLAPHRDNHPIVDPASGFVSTGADEDLVTGVKKLASMVQTSDKVQLGTPTTKPPDSGRPQTPPKAPWTQEMKSDEREAKWSARKVSDTVLRSQCGGWTSPSKVIPKQGNDHENLLVGTFTFKPGNWRDEAAKKYMFTSMQQQNFDMVDWDSRLPAKLKPCESTLEKTPDPISQRLTTWPKRYEAVSNVCQTLGRSWDWFQMRDKCHGNRPYSYTSHFRKSGHIPNYEGSIGAYNFEAKDHPYEEYRPLTALRTPKPRYTDTARRPNIPGYKGSAHWTGIHSAHSVYPAPQPPSTAYVHRRLPTPPNTSPFAKRGPMSRMVTTVPPKNPFNQVEIEPVLA</sequence>
<feature type="compositionally biased region" description="Polar residues" evidence="1">
    <location>
        <begin position="120"/>
        <end position="130"/>
    </location>
</feature>
<organism evidence="2">
    <name type="scientific">Phallusia mammillata</name>
    <dbReference type="NCBI Taxonomy" id="59560"/>
    <lineage>
        <taxon>Eukaryota</taxon>
        <taxon>Metazoa</taxon>
        <taxon>Chordata</taxon>
        <taxon>Tunicata</taxon>
        <taxon>Ascidiacea</taxon>
        <taxon>Phlebobranchia</taxon>
        <taxon>Ascidiidae</taxon>
        <taxon>Phallusia</taxon>
    </lineage>
</organism>
<dbReference type="PANTHER" id="PTHR34759">
    <property type="entry name" value="SPERMATOGENESIS-ASSOCIATED PROTEIN 48"/>
    <property type="match status" value="1"/>
</dbReference>
<name>A0A6F9DTQ2_9ASCI</name>
<dbReference type="PANTHER" id="PTHR34759:SF1">
    <property type="entry name" value="SPERMATOGENESIS-ASSOCIATED PROTEIN 48"/>
    <property type="match status" value="1"/>
</dbReference>
<evidence type="ECO:0000313" key="2">
    <source>
        <dbReference type="EMBL" id="CAB3266519.1"/>
    </source>
</evidence>
<evidence type="ECO:0000256" key="1">
    <source>
        <dbReference type="SAM" id="MobiDB-lite"/>
    </source>
</evidence>
<reference evidence="2" key="1">
    <citation type="submission" date="2020-04" db="EMBL/GenBank/DDBJ databases">
        <authorList>
            <person name="Neveu A P."/>
        </authorList>
    </citation>
    <scope>NUCLEOTIDE SEQUENCE</scope>
    <source>
        <tissue evidence="2">Whole embryo</tissue>
    </source>
</reference>
<dbReference type="InterPro" id="IPR027867">
    <property type="entry name" value="SPATA48"/>
</dbReference>
<proteinExistence type="evidence at transcript level"/>